<dbReference type="RefSeq" id="WP_073325062.1">
    <property type="nucleotide sequence ID" value="NZ_FQWD01000007.1"/>
</dbReference>
<evidence type="ECO:0000256" key="3">
    <source>
        <dbReference type="SAM" id="SignalP"/>
    </source>
</evidence>
<keyword evidence="2" id="KW-0812">Transmembrane</keyword>
<sequence length="565" mass="62314">MINKRLIAGLLISLLPWLAQADVTSVTATIDKNPVMLDEAIVLTVVAEGDAERDAFDSSVLLGDFVVGRTSVGSQTSIVNFSTRQTTTWSTTLFPRSVGDFTIPAFTIEGKSSAPIKVKVIPVQQGSDAPAREYYVATEVSQSDVYLQQQLRYTVKLYLASQIERGSLQAPELENAQIQQLGEDKQYTELVNGKRYQVIERNFAILPQQSGEFTIRGPVFSGEVIAANTNQRFGFFNRTKTINRVGPDVDISVKPIPANIDYHWLPSEFVQLDENWQTEEFVVGEPVTRTLTLTAVGVVEEQLPEIEQIYPPAFKLYPDQPGSATAERDNRLIVQRTESVALIPTQPGEFIIPEVKIPWFNTASGITEYATLPTRTITVAPAANMGNESPGTTPETQVTPPVSPQNTAEQNTPALPDNQPTALNPQPSSIAEQGIDLWHWILAGLWLLTAAGWFVYAQRKRTVDPRPSLQNSVTNNDVKSLVSTIEKGNVGEIQAAIRTWLSQFSAAQRWQIQQSIKPELDQMMASAFANPPKAWDKTALISAIQRITTTKTKDGGLTPLYPVNH</sequence>
<feature type="chain" id="PRO_5012364221" evidence="3">
    <location>
        <begin position="22"/>
        <end position="565"/>
    </location>
</feature>
<evidence type="ECO:0000313" key="4">
    <source>
        <dbReference type="EMBL" id="SHH23865.1"/>
    </source>
</evidence>
<feature type="compositionally biased region" description="Polar residues" evidence="1">
    <location>
        <begin position="386"/>
        <end position="427"/>
    </location>
</feature>
<reference evidence="5" key="1">
    <citation type="submission" date="2016-11" db="EMBL/GenBank/DDBJ databases">
        <authorList>
            <person name="Varghese N."/>
            <person name="Submissions S."/>
        </authorList>
    </citation>
    <scope>NUCLEOTIDE SEQUENCE [LARGE SCALE GENOMIC DNA]</scope>
    <source>
        <strain evidence="5">CGMCC 1.8995</strain>
    </source>
</reference>
<dbReference type="InterPro" id="IPR025738">
    <property type="entry name" value="BatD"/>
</dbReference>
<keyword evidence="2" id="KW-1133">Transmembrane helix</keyword>
<evidence type="ECO:0000256" key="2">
    <source>
        <dbReference type="SAM" id="Phobius"/>
    </source>
</evidence>
<dbReference type="AlphaFoldDB" id="A0A1M5RC24"/>
<feature type="transmembrane region" description="Helical" evidence="2">
    <location>
        <begin position="437"/>
        <end position="456"/>
    </location>
</feature>
<dbReference type="Pfam" id="PF13584">
    <property type="entry name" value="BatD"/>
    <property type="match status" value="2"/>
</dbReference>
<name>A0A1M5RC24_9ALTE</name>
<proteinExistence type="predicted"/>
<organism evidence="4 5">
    <name type="scientific">Marisediminitalea aggregata</name>
    <dbReference type="NCBI Taxonomy" id="634436"/>
    <lineage>
        <taxon>Bacteria</taxon>
        <taxon>Pseudomonadati</taxon>
        <taxon>Pseudomonadota</taxon>
        <taxon>Gammaproteobacteria</taxon>
        <taxon>Alteromonadales</taxon>
        <taxon>Alteromonadaceae</taxon>
        <taxon>Marisediminitalea</taxon>
    </lineage>
</organism>
<accession>A0A1M5RC24</accession>
<feature type="signal peptide" evidence="3">
    <location>
        <begin position="1"/>
        <end position="21"/>
    </location>
</feature>
<dbReference type="STRING" id="634436.SAMN05216361_4126"/>
<dbReference type="PANTHER" id="PTHR40940">
    <property type="entry name" value="PROTEIN BATD-RELATED"/>
    <property type="match status" value="1"/>
</dbReference>
<evidence type="ECO:0000256" key="1">
    <source>
        <dbReference type="SAM" id="MobiDB-lite"/>
    </source>
</evidence>
<dbReference type="EMBL" id="FQWD01000007">
    <property type="protein sequence ID" value="SHH23865.1"/>
    <property type="molecule type" value="Genomic_DNA"/>
</dbReference>
<keyword evidence="3" id="KW-0732">Signal</keyword>
<dbReference type="PANTHER" id="PTHR40940:SF1">
    <property type="entry name" value="PROTEIN BATD"/>
    <property type="match status" value="1"/>
</dbReference>
<gene>
    <name evidence="4" type="ORF">SAMN05216361_4126</name>
</gene>
<keyword evidence="2" id="KW-0472">Membrane</keyword>
<protein>
    <submittedName>
        <fullName evidence="4">Oxygen tolerance</fullName>
    </submittedName>
</protein>
<dbReference type="OrthoDB" id="5293418at2"/>
<evidence type="ECO:0000313" key="5">
    <source>
        <dbReference type="Proteomes" id="UP000184520"/>
    </source>
</evidence>
<dbReference type="Proteomes" id="UP000184520">
    <property type="component" value="Unassembled WGS sequence"/>
</dbReference>
<keyword evidence="5" id="KW-1185">Reference proteome</keyword>
<feature type="region of interest" description="Disordered" evidence="1">
    <location>
        <begin position="382"/>
        <end position="427"/>
    </location>
</feature>